<dbReference type="InterPro" id="IPR016024">
    <property type="entry name" value="ARM-type_fold"/>
</dbReference>
<dbReference type="Pfam" id="PF23500">
    <property type="entry name" value="DUF7133"/>
    <property type="match status" value="2"/>
</dbReference>
<dbReference type="InterPro" id="IPR011042">
    <property type="entry name" value="6-blade_b-propeller_TolB-like"/>
</dbReference>
<proteinExistence type="predicted"/>
<keyword evidence="7" id="KW-1185">Reference proteome</keyword>
<dbReference type="InterPro" id="IPR055557">
    <property type="entry name" value="DUF7133"/>
</dbReference>
<dbReference type="GO" id="GO:0020037">
    <property type="term" value="F:heme binding"/>
    <property type="evidence" value="ECO:0007669"/>
    <property type="project" value="InterPro"/>
</dbReference>
<evidence type="ECO:0000256" key="4">
    <source>
        <dbReference type="PROSITE-ProRule" id="PRU00433"/>
    </source>
</evidence>
<dbReference type="InterPro" id="IPR013428">
    <property type="entry name" value="Membrane-bound_put_N"/>
</dbReference>
<name>A0A521BNQ2_9BACT</name>
<protein>
    <submittedName>
        <fullName evidence="6">Putative membrane-bound dehydrogenase domain-containing protein</fullName>
    </submittedName>
</protein>
<dbReference type="InterPro" id="IPR011041">
    <property type="entry name" value="Quinoprot_gluc/sorb_DH_b-prop"/>
</dbReference>
<keyword evidence="3 4" id="KW-0408">Iron</keyword>
<dbReference type="Gene3D" id="2.120.10.30">
    <property type="entry name" value="TolB, C-terminal domain"/>
    <property type="match status" value="1"/>
</dbReference>
<evidence type="ECO:0000256" key="1">
    <source>
        <dbReference type="ARBA" id="ARBA00022617"/>
    </source>
</evidence>
<dbReference type="NCBIfam" id="TIGR02604">
    <property type="entry name" value="Piru_Ver_Nterm"/>
    <property type="match status" value="1"/>
</dbReference>
<dbReference type="PROSITE" id="PS51007">
    <property type="entry name" value="CYTC"/>
    <property type="match status" value="1"/>
</dbReference>
<feature type="domain" description="Cytochrome c" evidence="5">
    <location>
        <begin position="871"/>
        <end position="1006"/>
    </location>
</feature>
<dbReference type="GO" id="GO:0009055">
    <property type="term" value="F:electron transfer activity"/>
    <property type="evidence" value="ECO:0007669"/>
    <property type="project" value="InterPro"/>
</dbReference>
<dbReference type="SUPFAM" id="SSF48371">
    <property type="entry name" value="ARM repeat"/>
    <property type="match status" value="1"/>
</dbReference>
<dbReference type="Gene3D" id="1.10.760.10">
    <property type="entry name" value="Cytochrome c-like domain"/>
    <property type="match status" value="1"/>
</dbReference>
<dbReference type="SUPFAM" id="SSF50952">
    <property type="entry name" value="Soluble quinoprotein glucose dehydrogenase"/>
    <property type="match status" value="1"/>
</dbReference>
<organism evidence="6 7">
    <name type="scientific">Fodinibius sediminis</name>
    <dbReference type="NCBI Taxonomy" id="1214077"/>
    <lineage>
        <taxon>Bacteria</taxon>
        <taxon>Pseudomonadati</taxon>
        <taxon>Balneolota</taxon>
        <taxon>Balneolia</taxon>
        <taxon>Balneolales</taxon>
        <taxon>Balneolaceae</taxon>
        <taxon>Fodinibius</taxon>
    </lineage>
</organism>
<sequence length="1165" mass="130733">MNIYPRWFNLLGSSFFGMLLLNVVVLLPMSSQAQDNLRDVPNPDPQFEKKTLNVAEGYEIKLFAEEPMLVKPIQMNWDEKGRLWVVGSKNYPQLKPGEVADDKIYVLEDTTGDGRADVSTVFAEGLEIPTGILPGDGGVYVANATEILHLKDTNGDGKADQRRRVLSGFGTGDAHHLVHTFRWGPAGRFYFNQSIYIHSYLETPYGVKELKGGGTWRYQPETMELGIYMRGLINPWGLQFNKWGQSFLTDGAGREGINFAFPGATFTAAPGAERILHGLNPGQPKHSGLDIISGRHFPDSLRGSLITNDFRANRINRFVLEEQGSGYVSKQQEDLIWSDNVAFRPVDISVGPDGAIYVADWYNPIIQHGEVDFRDPRRDHQHGRIWRITAKDRPLVEKPDLSRATTRELLKALKKPEKWTRSQAKRMLKERGTEEIVPELKSWVSDLDPNDADYEHQLLEALWVFQSVDAVNELLLKKVLNAQKHQARAAAVRVLNYWYDDVDDAYRLLQDAAADEDPKVRLETVIAFRNEQSAEAAKTALSVLASPMDEFLDFALWQTVRELEPHWMEAIEDEPEFFGNPKMKAYALKSVNNSQAAKHLVALYLEGKVPEEYNQDLFNAVAKWGRVEELNIFLDLALSDRAVHENRRASYLNTLEEAARQQEKKPTNNLDRIIRFVDDDNEQVVQSAIKLMGYWKLEQFRDRLDDITHGGNDMAREAAMDALALLGDEQSRQMLDDLTGNDQPVELRIMALKRLISLDITKAAHIAVTLLQETLEPEMASQLFSAFFAQTEGPGILAEKISGQEFPKETAQEGVKAIQQQVPYHRKDDEDVKKLQEVFEQLGGELPPDRMPQQLSNRQMNRLELDIKASADPAKGEKIFRKLECMSCHTIGGAGGTIGPGVSSLGANAPTDYIIQSLLNPSEDIKDGYELNRVVRNDGSVVTGYVVNESNSEVVIQEVAGNKVSIPQSQIDVHETVPGSLMPPGLTASLERKEFIDLVGFLSKIGEEGEFRVPNRRYVRSWKVLSDSAKTVQNISNNGLESVVNGQEEMNWMPAYSKVDGGLLLQELSFVELENGEKYSVISFELEVLSGGNATLSFNSTADITAWADQKPIDGSGDKYEVNLSRGIHEFTLAVNHNNREENSIRIEVQDADQSPAQIKLLMGR</sequence>
<dbReference type="InterPro" id="IPR013427">
    <property type="entry name" value="Haem-bd_dom_put"/>
</dbReference>
<dbReference type="InterPro" id="IPR009056">
    <property type="entry name" value="Cyt_c-like_dom"/>
</dbReference>
<dbReference type="InterPro" id="IPR036909">
    <property type="entry name" value="Cyt_c-like_dom_sf"/>
</dbReference>
<dbReference type="SUPFAM" id="SSF46626">
    <property type="entry name" value="Cytochrome c"/>
    <property type="match status" value="1"/>
</dbReference>
<evidence type="ECO:0000313" key="6">
    <source>
        <dbReference type="EMBL" id="SMO48719.1"/>
    </source>
</evidence>
<keyword evidence="1 4" id="KW-0349">Heme</keyword>
<dbReference type="PANTHER" id="PTHR33546:SF1">
    <property type="entry name" value="LARGE, MULTIFUNCTIONAL SECRETED PROTEIN"/>
    <property type="match status" value="1"/>
</dbReference>
<dbReference type="AlphaFoldDB" id="A0A521BNQ2"/>
<evidence type="ECO:0000256" key="2">
    <source>
        <dbReference type="ARBA" id="ARBA00022723"/>
    </source>
</evidence>
<dbReference type="PANTHER" id="PTHR33546">
    <property type="entry name" value="LARGE, MULTIFUNCTIONAL SECRETED PROTEIN-RELATED"/>
    <property type="match status" value="1"/>
</dbReference>
<gene>
    <name evidence="6" type="ORF">SAMN06265218_103253</name>
</gene>
<reference evidence="6 7" key="1">
    <citation type="submission" date="2017-05" db="EMBL/GenBank/DDBJ databases">
        <authorList>
            <person name="Varghese N."/>
            <person name="Submissions S."/>
        </authorList>
    </citation>
    <scope>NUCLEOTIDE SEQUENCE [LARGE SCALE GENOMIC DNA]</scope>
    <source>
        <strain evidence="6 7">DSM 21194</strain>
    </source>
</reference>
<dbReference type="NCBIfam" id="TIGR02603">
    <property type="entry name" value="CxxCH_TIGR02603"/>
    <property type="match status" value="1"/>
</dbReference>
<evidence type="ECO:0000259" key="5">
    <source>
        <dbReference type="PROSITE" id="PS51007"/>
    </source>
</evidence>
<dbReference type="InterPro" id="IPR011989">
    <property type="entry name" value="ARM-like"/>
</dbReference>
<dbReference type="Gene3D" id="1.25.10.10">
    <property type="entry name" value="Leucine-rich Repeat Variant"/>
    <property type="match status" value="2"/>
</dbReference>
<dbReference type="EMBL" id="FXTH01000003">
    <property type="protein sequence ID" value="SMO48719.1"/>
    <property type="molecule type" value="Genomic_DNA"/>
</dbReference>
<keyword evidence="2 4" id="KW-0479">Metal-binding</keyword>
<evidence type="ECO:0000256" key="3">
    <source>
        <dbReference type="ARBA" id="ARBA00023004"/>
    </source>
</evidence>
<evidence type="ECO:0000313" key="7">
    <source>
        <dbReference type="Proteomes" id="UP000317593"/>
    </source>
</evidence>
<accession>A0A521BNQ2</accession>
<dbReference type="GO" id="GO:0046872">
    <property type="term" value="F:metal ion binding"/>
    <property type="evidence" value="ECO:0007669"/>
    <property type="project" value="UniProtKB-KW"/>
</dbReference>
<dbReference type="Proteomes" id="UP000317593">
    <property type="component" value="Unassembled WGS sequence"/>
</dbReference>